<evidence type="ECO:0000256" key="6">
    <source>
        <dbReference type="ARBA" id="ARBA00022777"/>
    </source>
</evidence>
<comment type="caution">
    <text evidence="12">The sequence shown here is derived from an EMBL/GenBank/DDBJ whole genome shotgun (WGS) entry which is preliminary data.</text>
</comment>
<dbReference type="InterPro" id="IPR019741">
    <property type="entry name" value="Galactokinase_CS"/>
</dbReference>
<dbReference type="Pfam" id="PF00288">
    <property type="entry name" value="GHMP_kinases_N"/>
    <property type="match status" value="1"/>
</dbReference>
<dbReference type="InterPro" id="IPR000705">
    <property type="entry name" value="Galactokinase"/>
</dbReference>
<dbReference type="EMBL" id="CASHTH010002232">
    <property type="protein sequence ID" value="CAI8026747.1"/>
    <property type="molecule type" value="Genomic_DNA"/>
</dbReference>
<dbReference type="PROSITE" id="PS00106">
    <property type="entry name" value="GALACTOKINASE"/>
    <property type="match status" value="1"/>
</dbReference>
<dbReference type="FunFam" id="3.30.70.890:FF:000001">
    <property type="entry name" value="Galactokinase"/>
    <property type="match status" value="1"/>
</dbReference>
<proteinExistence type="inferred from homology"/>
<dbReference type="GO" id="GO:0006012">
    <property type="term" value="P:galactose metabolic process"/>
    <property type="evidence" value="ECO:0007669"/>
    <property type="project" value="InterPro"/>
</dbReference>
<evidence type="ECO:0000259" key="11">
    <source>
        <dbReference type="Pfam" id="PF10509"/>
    </source>
</evidence>
<dbReference type="Proteomes" id="UP001174909">
    <property type="component" value="Unassembled WGS sequence"/>
</dbReference>
<feature type="domain" description="Galactokinase N-terminal" evidence="11">
    <location>
        <begin position="14"/>
        <end position="63"/>
    </location>
</feature>
<dbReference type="PANTHER" id="PTHR10457">
    <property type="entry name" value="MEVALONATE KINASE/GALACTOKINASE"/>
    <property type="match status" value="1"/>
</dbReference>
<dbReference type="Pfam" id="PF10509">
    <property type="entry name" value="GalKase_gal_bdg"/>
    <property type="match status" value="1"/>
</dbReference>
<feature type="non-terminal residue" evidence="12">
    <location>
        <position position="1"/>
    </location>
</feature>
<dbReference type="PIRSF" id="PIRSF000530">
    <property type="entry name" value="Galactokinase"/>
    <property type="match status" value="1"/>
</dbReference>
<sequence>MSQKESILSDRLEQEFNVRFGHQPEFIVSAPGRVNLIGEHTDYNDGYVFPVAIDKYLNIAASKRSDRQVHLHALDMDEECIFSLDTPDDAETPAWSTYLKGVAHLLQEQVLQEVGHTLKGMSAVITGDVPIGAGLSSSAALEVASSLAFLGIALIELQPTELAALCQRAENEFVGVNCGIMDPTISLLGKTDHALFLDCRSLEYKQVPLNLVDMLLVICNTNVKRELASSEYNKRRAECEKGVEILQQWMPSITSLRDVTLEDFKKYEAELPQITQKRCRYVIEENTRVQSAVIALTTKDISTFGTLIMNASHAGLRDAYEVSCDELNALTEIAGKSCDGVLGAEMTWGG</sequence>
<evidence type="ECO:0000313" key="13">
    <source>
        <dbReference type="Proteomes" id="UP001174909"/>
    </source>
</evidence>
<evidence type="ECO:0000256" key="4">
    <source>
        <dbReference type="ARBA" id="ARBA00022723"/>
    </source>
</evidence>
<dbReference type="GO" id="GO:0005829">
    <property type="term" value="C:cytosol"/>
    <property type="evidence" value="ECO:0007669"/>
    <property type="project" value="TreeGrafter"/>
</dbReference>
<keyword evidence="7" id="KW-0067">ATP-binding</keyword>
<evidence type="ECO:0000256" key="8">
    <source>
        <dbReference type="ARBA" id="ARBA00022842"/>
    </source>
</evidence>
<evidence type="ECO:0000313" key="12">
    <source>
        <dbReference type="EMBL" id="CAI8026747.1"/>
    </source>
</evidence>
<dbReference type="Gene3D" id="3.30.70.890">
    <property type="entry name" value="GHMP kinase, C-terminal domain"/>
    <property type="match status" value="1"/>
</dbReference>
<evidence type="ECO:0000256" key="1">
    <source>
        <dbReference type="ARBA" id="ARBA00006566"/>
    </source>
</evidence>
<dbReference type="SUPFAM" id="SSF55060">
    <property type="entry name" value="GHMP Kinase, C-terminal domain"/>
    <property type="match status" value="1"/>
</dbReference>
<evidence type="ECO:0000256" key="2">
    <source>
        <dbReference type="ARBA" id="ARBA00022490"/>
    </source>
</evidence>
<evidence type="ECO:0000256" key="3">
    <source>
        <dbReference type="ARBA" id="ARBA00022679"/>
    </source>
</evidence>
<comment type="similarity">
    <text evidence="1">Belongs to the GHMP kinase family. GalK subfamily.</text>
</comment>
<reference evidence="12" key="1">
    <citation type="submission" date="2023-03" db="EMBL/GenBank/DDBJ databases">
        <authorList>
            <person name="Steffen K."/>
            <person name="Cardenas P."/>
        </authorList>
    </citation>
    <scope>NUCLEOTIDE SEQUENCE</scope>
</reference>
<keyword evidence="13" id="KW-1185">Reference proteome</keyword>
<dbReference type="PRINTS" id="PR00959">
    <property type="entry name" value="MEVGALKINASE"/>
</dbReference>
<dbReference type="InterPro" id="IPR014721">
    <property type="entry name" value="Ribsml_uS5_D2-typ_fold_subgr"/>
</dbReference>
<feature type="domain" description="GHMP kinase N-terminal" evidence="10">
    <location>
        <begin position="98"/>
        <end position="190"/>
    </location>
</feature>
<dbReference type="InterPro" id="IPR006204">
    <property type="entry name" value="GHMP_kinase_N_dom"/>
</dbReference>
<keyword evidence="5" id="KW-0547">Nucleotide-binding</keyword>
<dbReference type="InterPro" id="IPR006203">
    <property type="entry name" value="GHMP_knse_ATP-bd_CS"/>
</dbReference>
<dbReference type="PRINTS" id="PR00473">
    <property type="entry name" value="GALCTOKINASE"/>
</dbReference>
<dbReference type="AlphaFoldDB" id="A0AA35SD98"/>
<dbReference type="PANTHER" id="PTHR10457:SF7">
    <property type="entry name" value="GALACTOKINASE-RELATED"/>
    <property type="match status" value="1"/>
</dbReference>
<gene>
    <name evidence="12" type="ORF">GBAR_LOCUS15326</name>
</gene>
<accession>A0AA35SD98</accession>
<dbReference type="InterPro" id="IPR006206">
    <property type="entry name" value="Mevalonate/galactokinase"/>
</dbReference>
<evidence type="ECO:0000256" key="5">
    <source>
        <dbReference type="ARBA" id="ARBA00022741"/>
    </source>
</evidence>
<dbReference type="Gene3D" id="3.30.230.10">
    <property type="match status" value="1"/>
</dbReference>
<evidence type="ECO:0000256" key="7">
    <source>
        <dbReference type="ARBA" id="ARBA00022840"/>
    </source>
</evidence>
<protein>
    <submittedName>
        <fullName evidence="12">Galactokinase</fullName>
    </submittedName>
</protein>
<dbReference type="PROSITE" id="PS00627">
    <property type="entry name" value="GHMP_KINASES_ATP"/>
    <property type="match status" value="1"/>
</dbReference>
<keyword evidence="3" id="KW-0808">Transferase</keyword>
<dbReference type="InterPro" id="IPR020568">
    <property type="entry name" value="Ribosomal_Su5_D2-typ_SF"/>
</dbReference>
<dbReference type="SUPFAM" id="SSF54211">
    <property type="entry name" value="Ribosomal protein S5 domain 2-like"/>
    <property type="match status" value="1"/>
</dbReference>
<dbReference type="GO" id="GO:0046872">
    <property type="term" value="F:metal ion binding"/>
    <property type="evidence" value="ECO:0007669"/>
    <property type="project" value="UniProtKB-KW"/>
</dbReference>
<keyword evidence="8" id="KW-0460">Magnesium</keyword>
<dbReference type="InterPro" id="IPR036554">
    <property type="entry name" value="GHMP_kinase_C_sf"/>
</dbReference>
<keyword evidence="2" id="KW-0963">Cytoplasm</keyword>
<dbReference type="NCBIfam" id="TIGR00131">
    <property type="entry name" value="gal_kin"/>
    <property type="match status" value="1"/>
</dbReference>
<evidence type="ECO:0000259" key="10">
    <source>
        <dbReference type="Pfam" id="PF00288"/>
    </source>
</evidence>
<name>A0AA35SD98_GEOBA</name>
<dbReference type="GO" id="GO:0005524">
    <property type="term" value="F:ATP binding"/>
    <property type="evidence" value="ECO:0007669"/>
    <property type="project" value="UniProtKB-KW"/>
</dbReference>
<evidence type="ECO:0000256" key="9">
    <source>
        <dbReference type="ARBA" id="ARBA00023277"/>
    </source>
</evidence>
<keyword evidence="6" id="KW-0418">Kinase</keyword>
<keyword evidence="9" id="KW-0119">Carbohydrate metabolism</keyword>
<dbReference type="FunFam" id="3.30.230.10:FF:000017">
    <property type="entry name" value="Galactokinase"/>
    <property type="match status" value="1"/>
</dbReference>
<dbReference type="GO" id="GO:0004335">
    <property type="term" value="F:galactokinase activity"/>
    <property type="evidence" value="ECO:0007669"/>
    <property type="project" value="InterPro"/>
</dbReference>
<keyword evidence="4" id="KW-0479">Metal-binding</keyword>
<dbReference type="InterPro" id="IPR019539">
    <property type="entry name" value="GalKase_N"/>
</dbReference>
<organism evidence="12 13">
    <name type="scientific">Geodia barretti</name>
    <name type="common">Barrett's horny sponge</name>
    <dbReference type="NCBI Taxonomy" id="519541"/>
    <lineage>
        <taxon>Eukaryota</taxon>
        <taxon>Metazoa</taxon>
        <taxon>Porifera</taxon>
        <taxon>Demospongiae</taxon>
        <taxon>Heteroscleromorpha</taxon>
        <taxon>Tetractinellida</taxon>
        <taxon>Astrophorina</taxon>
        <taxon>Geodiidae</taxon>
        <taxon>Geodia</taxon>
    </lineage>
</organism>